<dbReference type="InterPro" id="IPR001005">
    <property type="entry name" value="SANT/Myb"/>
</dbReference>
<dbReference type="PANTHER" id="PTHR48000:SF46">
    <property type="entry name" value="TRANSCRIPTION FACTOR MYB36"/>
    <property type="match status" value="1"/>
</dbReference>
<proteinExistence type="predicted"/>
<accession>A0A834Z368</accession>
<dbReference type="SUPFAM" id="SSF46689">
    <property type="entry name" value="Homeodomain-like"/>
    <property type="match status" value="1"/>
</dbReference>
<dbReference type="GO" id="GO:0003677">
    <property type="term" value="F:DNA binding"/>
    <property type="evidence" value="ECO:0007669"/>
    <property type="project" value="UniProtKB-KW"/>
</dbReference>
<dbReference type="EMBL" id="JABCRI010000011">
    <property type="protein sequence ID" value="KAF8397751.1"/>
    <property type="molecule type" value="Genomic_DNA"/>
</dbReference>
<reference evidence="7 8" key="1">
    <citation type="submission" date="2020-04" db="EMBL/GenBank/DDBJ databases">
        <title>Plant Genome Project.</title>
        <authorList>
            <person name="Zhang R.-G."/>
        </authorList>
    </citation>
    <scope>NUCLEOTIDE SEQUENCE [LARGE SCALE GENOMIC DNA]</scope>
    <source>
        <strain evidence="7">YNK0</strain>
        <tissue evidence="7">Leaf</tissue>
    </source>
</reference>
<evidence type="ECO:0000313" key="7">
    <source>
        <dbReference type="EMBL" id="KAF8397751.1"/>
    </source>
</evidence>
<dbReference type="PROSITE" id="PS51294">
    <property type="entry name" value="HTH_MYB"/>
    <property type="match status" value="1"/>
</dbReference>
<organism evidence="7 8">
    <name type="scientific">Tetracentron sinense</name>
    <name type="common">Spur-leaf</name>
    <dbReference type="NCBI Taxonomy" id="13715"/>
    <lineage>
        <taxon>Eukaryota</taxon>
        <taxon>Viridiplantae</taxon>
        <taxon>Streptophyta</taxon>
        <taxon>Embryophyta</taxon>
        <taxon>Tracheophyta</taxon>
        <taxon>Spermatophyta</taxon>
        <taxon>Magnoliopsida</taxon>
        <taxon>Trochodendrales</taxon>
        <taxon>Trochodendraceae</taxon>
        <taxon>Tetracentron</taxon>
    </lineage>
</organism>
<dbReference type="Proteomes" id="UP000655225">
    <property type="component" value="Unassembled WGS sequence"/>
</dbReference>
<dbReference type="PANTHER" id="PTHR48000">
    <property type="entry name" value="OS09G0431300 PROTEIN"/>
    <property type="match status" value="1"/>
</dbReference>
<dbReference type="AlphaFoldDB" id="A0A834Z368"/>
<evidence type="ECO:0000256" key="3">
    <source>
        <dbReference type="ARBA" id="ARBA00023125"/>
    </source>
</evidence>
<keyword evidence="4" id="KW-0804">Transcription</keyword>
<keyword evidence="1" id="KW-0677">Repeat</keyword>
<evidence type="ECO:0000256" key="4">
    <source>
        <dbReference type="ARBA" id="ARBA00023163"/>
    </source>
</evidence>
<protein>
    <submittedName>
        <fullName evidence="7">Uncharacterized protein</fullName>
    </submittedName>
</protein>
<dbReference type="Gene3D" id="1.10.10.60">
    <property type="entry name" value="Homeodomain-like"/>
    <property type="match status" value="1"/>
</dbReference>
<keyword evidence="3" id="KW-0238">DNA-binding</keyword>
<keyword evidence="2" id="KW-0805">Transcription regulation</keyword>
<comment type="caution">
    <text evidence="7">The sequence shown here is derived from an EMBL/GenBank/DDBJ whole genome shotgun (WGS) entry which is preliminary data.</text>
</comment>
<feature type="domain" description="Myb-like" evidence="5">
    <location>
        <begin position="9"/>
        <end position="57"/>
    </location>
</feature>
<gene>
    <name evidence="7" type="ORF">HHK36_016673</name>
</gene>
<dbReference type="InterPro" id="IPR009057">
    <property type="entry name" value="Homeodomain-like_sf"/>
</dbReference>
<evidence type="ECO:0000256" key="1">
    <source>
        <dbReference type="ARBA" id="ARBA00022737"/>
    </source>
</evidence>
<name>A0A834Z368_TETSI</name>
<keyword evidence="8" id="KW-1185">Reference proteome</keyword>
<sequence>MGRAPCCDKANVKKGPWAPEEDSRLKEFIEKYGTGGNWIALPHKAEPFPSLQRASSQSLSSYKGSNTYYTPTKSLTALHEPISISSNLLNNTVSLQAQDTFVGSLHHYQVKDGLLMFGAEASCSSNSDGGGSSAIGEQMGFDQSYFYNGVEENQKFMLGNGGVNGWTEKVNGGLWGETPLEYGFEEFKQITATNIACNNLFSDESKTQERVMYY</sequence>
<evidence type="ECO:0000259" key="5">
    <source>
        <dbReference type="PROSITE" id="PS50090"/>
    </source>
</evidence>
<evidence type="ECO:0000313" key="8">
    <source>
        <dbReference type="Proteomes" id="UP000655225"/>
    </source>
</evidence>
<feature type="domain" description="HTH myb-type" evidence="6">
    <location>
        <begin position="9"/>
        <end position="35"/>
    </location>
</feature>
<evidence type="ECO:0000259" key="6">
    <source>
        <dbReference type="PROSITE" id="PS51294"/>
    </source>
</evidence>
<evidence type="ECO:0000256" key="2">
    <source>
        <dbReference type="ARBA" id="ARBA00023015"/>
    </source>
</evidence>
<dbReference type="InterPro" id="IPR017930">
    <property type="entry name" value="Myb_dom"/>
</dbReference>
<dbReference type="OrthoDB" id="2143914at2759"/>
<dbReference type="PROSITE" id="PS50090">
    <property type="entry name" value="MYB_LIKE"/>
    <property type="match status" value="1"/>
</dbReference>